<evidence type="ECO:0000313" key="2">
    <source>
        <dbReference type="EMBL" id="MED6123484.1"/>
    </source>
</evidence>
<evidence type="ECO:0000256" key="1">
    <source>
        <dbReference type="SAM" id="Phobius"/>
    </source>
</evidence>
<reference evidence="2 3" key="1">
    <citation type="journal article" date="2023" name="Plants (Basel)">
        <title>Bridging the Gap: Combining Genomics and Transcriptomics Approaches to Understand Stylosanthes scabra, an Orphan Legume from the Brazilian Caatinga.</title>
        <authorList>
            <person name="Ferreira-Neto J.R.C."/>
            <person name="da Silva M.D."/>
            <person name="Binneck E."/>
            <person name="de Melo N.F."/>
            <person name="da Silva R.H."/>
            <person name="de Melo A.L.T.M."/>
            <person name="Pandolfi V."/>
            <person name="Bustamante F.O."/>
            <person name="Brasileiro-Vidal A.C."/>
            <person name="Benko-Iseppon A.M."/>
        </authorList>
    </citation>
    <scope>NUCLEOTIDE SEQUENCE [LARGE SCALE GENOMIC DNA]</scope>
    <source>
        <tissue evidence="2">Leaves</tissue>
    </source>
</reference>
<protein>
    <submittedName>
        <fullName evidence="2">Uncharacterized protein</fullName>
    </submittedName>
</protein>
<proteinExistence type="predicted"/>
<keyword evidence="1" id="KW-0812">Transmembrane</keyword>
<keyword evidence="1" id="KW-1133">Transmembrane helix</keyword>
<organism evidence="2 3">
    <name type="scientific">Stylosanthes scabra</name>
    <dbReference type="NCBI Taxonomy" id="79078"/>
    <lineage>
        <taxon>Eukaryota</taxon>
        <taxon>Viridiplantae</taxon>
        <taxon>Streptophyta</taxon>
        <taxon>Embryophyta</taxon>
        <taxon>Tracheophyta</taxon>
        <taxon>Spermatophyta</taxon>
        <taxon>Magnoliopsida</taxon>
        <taxon>eudicotyledons</taxon>
        <taxon>Gunneridae</taxon>
        <taxon>Pentapetalae</taxon>
        <taxon>rosids</taxon>
        <taxon>fabids</taxon>
        <taxon>Fabales</taxon>
        <taxon>Fabaceae</taxon>
        <taxon>Papilionoideae</taxon>
        <taxon>50 kb inversion clade</taxon>
        <taxon>dalbergioids sensu lato</taxon>
        <taxon>Dalbergieae</taxon>
        <taxon>Pterocarpus clade</taxon>
        <taxon>Stylosanthes</taxon>
    </lineage>
</organism>
<sequence>MCAPVTGTAVPVTVAHITLLAALAVLSVVHSRMTWLVPSTPNSRAREGLVAAAAEDLDGNLVIGYVADQDAMSTTLQAGLNVSNAVLQGTHTRNGTRLATLLN</sequence>
<dbReference type="EMBL" id="JASCZI010030542">
    <property type="protein sequence ID" value="MED6123484.1"/>
    <property type="molecule type" value="Genomic_DNA"/>
</dbReference>
<gene>
    <name evidence="2" type="ORF">PIB30_049564</name>
</gene>
<keyword evidence="3" id="KW-1185">Reference proteome</keyword>
<evidence type="ECO:0000313" key="3">
    <source>
        <dbReference type="Proteomes" id="UP001341840"/>
    </source>
</evidence>
<dbReference type="Proteomes" id="UP001341840">
    <property type="component" value="Unassembled WGS sequence"/>
</dbReference>
<name>A0ABU6RHY3_9FABA</name>
<accession>A0ABU6RHY3</accession>
<keyword evidence="1" id="KW-0472">Membrane</keyword>
<comment type="caution">
    <text evidence="2">The sequence shown here is derived from an EMBL/GenBank/DDBJ whole genome shotgun (WGS) entry which is preliminary data.</text>
</comment>
<feature type="transmembrane region" description="Helical" evidence="1">
    <location>
        <begin position="12"/>
        <end position="29"/>
    </location>
</feature>